<evidence type="ECO:0000313" key="2">
    <source>
        <dbReference type="EMBL" id="AXV09415.1"/>
    </source>
</evidence>
<dbReference type="OrthoDB" id="5241021at2"/>
<keyword evidence="3" id="KW-1185">Reference proteome</keyword>
<gene>
    <name evidence="2" type="ORF">DVS28_a4754</name>
</gene>
<feature type="region of interest" description="Disordered" evidence="1">
    <location>
        <begin position="13"/>
        <end position="66"/>
    </location>
</feature>
<protein>
    <submittedName>
        <fullName evidence="2">Uncharacterized protein</fullName>
    </submittedName>
</protein>
<dbReference type="SUPFAM" id="SSF82171">
    <property type="entry name" value="DPP6 N-terminal domain-like"/>
    <property type="match status" value="1"/>
</dbReference>
<evidence type="ECO:0000256" key="1">
    <source>
        <dbReference type="SAM" id="MobiDB-lite"/>
    </source>
</evidence>
<dbReference type="AlphaFoldDB" id="A0A346Y4L8"/>
<name>A0A346Y4L8_9ACTN</name>
<sequence>MLLAALFLLAACTGDPEPSPSASDEAADSGPGAPEVPIATEPAPQGLPTPANPDPVDMLDEMEPPAPGNTVLVHLEGPLGNREATDVVVRTEEGEEVDRFRLPGAVGMWAAPGASEALIRTLPDGFARYDAVSGQLALVSFGMDDPPSPSVVPGDGIHGPTVLWEPDDLTTMLRLDSGTVTPMEDLVAPGSSVVASSRSGSVVLLDLPNGFAVLQTRTAEVRPLDAVAVALSESGLTVASVGPPPDRQVVVEAVDGSTRRVVGTVEQPAVPHPLEDGRVLLLGQAPGIMGVDGTITPLEPSAPLMTPIRVSADGTTALAVSGDGLAIVDLTTGTATPVPDSTGYEPMRLGPGSVLWATGTDGTVPGGLVVDPATRNITRFLADLPIRSVDSLSADGRTITVTVATDIGASSMLVRADGSSMPLLDGADRSTGSVHPGGEEIAVAVLTGDDRRLVVGLVADGVMSPIAEVPTGRDPVWLSTVGPDPVAVRQ</sequence>
<feature type="compositionally biased region" description="Low complexity" evidence="1">
    <location>
        <begin position="13"/>
        <end position="33"/>
    </location>
</feature>
<proteinExistence type="predicted"/>
<dbReference type="Proteomes" id="UP000264006">
    <property type="component" value="Chromosome"/>
</dbReference>
<dbReference type="EMBL" id="CP031165">
    <property type="protein sequence ID" value="AXV09415.1"/>
    <property type="molecule type" value="Genomic_DNA"/>
</dbReference>
<organism evidence="2 3">
    <name type="scientific">Euzebya pacifica</name>
    <dbReference type="NCBI Taxonomy" id="1608957"/>
    <lineage>
        <taxon>Bacteria</taxon>
        <taxon>Bacillati</taxon>
        <taxon>Actinomycetota</taxon>
        <taxon>Nitriliruptoria</taxon>
        <taxon>Euzebyales</taxon>
    </lineage>
</organism>
<accession>A0A346Y4L8</accession>
<evidence type="ECO:0000313" key="3">
    <source>
        <dbReference type="Proteomes" id="UP000264006"/>
    </source>
</evidence>
<reference evidence="2 3" key="1">
    <citation type="submission" date="2018-09" db="EMBL/GenBank/DDBJ databases">
        <title>Complete genome sequence of Euzebya sp. DY32-46 isolated from seawater of Pacific Ocean.</title>
        <authorList>
            <person name="Xu L."/>
            <person name="Wu Y.-H."/>
            <person name="Xu X.-W."/>
        </authorList>
    </citation>
    <scope>NUCLEOTIDE SEQUENCE [LARGE SCALE GENOMIC DNA]</scope>
    <source>
        <strain evidence="2 3">DY32-46</strain>
    </source>
</reference>
<dbReference type="KEGG" id="euz:DVS28_a4754"/>